<proteinExistence type="predicted"/>
<keyword evidence="2" id="KW-1185">Reference proteome</keyword>
<sequence length="41" mass="4882">MLCIFAHLKILILKKIKPLFSPLTFGESCRYNELSIHLFFR</sequence>
<evidence type="ECO:0000313" key="1">
    <source>
        <dbReference type="EMBL" id="EEX69377.1"/>
    </source>
</evidence>
<dbReference type="EMBL" id="ABWK02000010">
    <property type="protein sequence ID" value="EEX69377.1"/>
    <property type="molecule type" value="Genomic_DNA"/>
</dbReference>
<evidence type="ECO:0000313" key="2">
    <source>
        <dbReference type="Proteomes" id="UP000003671"/>
    </source>
</evidence>
<dbReference type="HOGENOM" id="CLU_3272852_0_0_9"/>
<accession>C9KL99</accession>
<organism evidence="1 2">
    <name type="scientific">Mitsuokella multacida DSM 20544</name>
    <dbReference type="NCBI Taxonomy" id="500635"/>
    <lineage>
        <taxon>Bacteria</taxon>
        <taxon>Bacillati</taxon>
        <taxon>Bacillota</taxon>
        <taxon>Negativicutes</taxon>
        <taxon>Selenomonadales</taxon>
        <taxon>Selenomonadaceae</taxon>
        <taxon>Mitsuokella</taxon>
    </lineage>
</organism>
<reference evidence="1" key="1">
    <citation type="submission" date="2009-09" db="EMBL/GenBank/DDBJ databases">
        <authorList>
            <person name="Weinstock G."/>
            <person name="Sodergren E."/>
            <person name="Clifton S."/>
            <person name="Fulton L."/>
            <person name="Fulton B."/>
            <person name="Courtney L."/>
            <person name="Fronick C."/>
            <person name="Harrison M."/>
            <person name="Strong C."/>
            <person name="Farmer C."/>
            <person name="Delahaunty K."/>
            <person name="Markovic C."/>
            <person name="Hall O."/>
            <person name="Minx P."/>
            <person name="Tomlinson C."/>
            <person name="Mitreva M."/>
            <person name="Nelson J."/>
            <person name="Hou S."/>
            <person name="Wollam A."/>
            <person name="Pepin K.H."/>
            <person name="Johnson M."/>
            <person name="Bhonagiri V."/>
            <person name="Nash W.E."/>
            <person name="Warren W."/>
            <person name="Chinwalla A."/>
            <person name="Mardis E.R."/>
            <person name="Wilson R.K."/>
        </authorList>
    </citation>
    <scope>NUCLEOTIDE SEQUENCE [LARGE SCALE GENOMIC DNA]</scope>
    <source>
        <strain evidence="1">DSM 20544</strain>
    </source>
</reference>
<dbReference type="Proteomes" id="UP000003671">
    <property type="component" value="Unassembled WGS sequence"/>
</dbReference>
<gene>
    <name evidence="1" type="ORF">MITSMUL_03998</name>
</gene>
<name>C9KL99_9FIRM</name>
<dbReference type="STRING" id="500635.MITSMUL_03998"/>
<protein>
    <submittedName>
        <fullName evidence="1">Uncharacterized protein</fullName>
    </submittedName>
</protein>
<dbReference type="AlphaFoldDB" id="C9KL99"/>
<comment type="caution">
    <text evidence="1">The sequence shown here is derived from an EMBL/GenBank/DDBJ whole genome shotgun (WGS) entry which is preliminary data.</text>
</comment>